<evidence type="ECO:0000313" key="1">
    <source>
        <dbReference type="EMBL" id="MEZ8719743.1"/>
    </source>
</evidence>
<reference evidence="1 2" key="1">
    <citation type="journal article" date="2024" name="ISME J.">
        <title>Tailless and filamentous prophages are predominant in marine Vibrio.</title>
        <authorList>
            <person name="Steensen K."/>
            <person name="Seneca J."/>
            <person name="Bartlau N."/>
            <person name="Yu X.A."/>
            <person name="Hussain F.A."/>
            <person name="Polz M.F."/>
        </authorList>
    </citation>
    <scope>NUCLEOTIDE SEQUENCE [LARGE SCALE GENOMIC DNA]</scope>
    <source>
        <strain evidence="1 2">10N.239.312.F12</strain>
    </source>
</reference>
<accession>A0ABV4MRH6</accession>
<evidence type="ECO:0000313" key="2">
    <source>
        <dbReference type="Proteomes" id="UP001570071"/>
    </source>
</evidence>
<sequence length="98" mass="10987">MFTNIRVAEHLIVALDATGSEASYEAVREMVSSHGYFDLHSLYEGLAEAKQEVIKSLVWLMDTDSLYLEWIFTGLFLNELVEVSKEGKATIITAITQS</sequence>
<name>A0ABV4MRH6_9VIBR</name>
<dbReference type="EMBL" id="JBFSSG010000001">
    <property type="protein sequence ID" value="MEZ8719743.1"/>
    <property type="molecule type" value="Genomic_DNA"/>
</dbReference>
<organism evidence="1 2">
    <name type="scientific">Vibrio pomeroyi</name>
    <dbReference type="NCBI Taxonomy" id="198832"/>
    <lineage>
        <taxon>Bacteria</taxon>
        <taxon>Pseudomonadati</taxon>
        <taxon>Pseudomonadota</taxon>
        <taxon>Gammaproteobacteria</taxon>
        <taxon>Vibrionales</taxon>
        <taxon>Vibrionaceae</taxon>
        <taxon>Vibrio</taxon>
    </lineage>
</organism>
<dbReference type="Proteomes" id="UP001570071">
    <property type="component" value="Unassembled WGS sequence"/>
</dbReference>
<gene>
    <name evidence="1" type="ORF">AB6D66_01600</name>
</gene>
<dbReference type="RefSeq" id="WP_269336655.1">
    <property type="nucleotide sequence ID" value="NZ_JBFSSG010000001.1"/>
</dbReference>
<proteinExistence type="predicted"/>
<comment type="caution">
    <text evidence="1">The sequence shown here is derived from an EMBL/GenBank/DDBJ whole genome shotgun (WGS) entry which is preliminary data.</text>
</comment>
<protein>
    <submittedName>
        <fullName evidence="1">Uncharacterized protein</fullName>
    </submittedName>
</protein>
<keyword evidence="2" id="KW-1185">Reference proteome</keyword>